<dbReference type="Gene3D" id="3.40.50.300">
    <property type="entry name" value="P-loop containing nucleotide triphosphate hydrolases"/>
    <property type="match status" value="1"/>
</dbReference>
<dbReference type="GO" id="GO:0005524">
    <property type="term" value="F:ATP binding"/>
    <property type="evidence" value="ECO:0007669"/>
    <property type="project" value="UniProtKB-KW"/>
</dbReference>
<dbReference type="Pfam" id="PF00271">
    <property type="entry name" value="Helicase_C"/>
    <property type="match status" value="1"/>
</dbReference>
<dbReference type="InterPro" id="IPR027417">
    <property type="entry name" value="P-loop_NTPase"/>
</dbReference>
<proteinExistence type="predicted"/>
<dbReference type="CDD" id="cd18793">
    <property type="entry name" value="SF2_C_SNF"/>
    <property type="match status" value="1"/>
</dbReference>
<dbReference type="SMART" id="SM00490">
    <property type="entry name" value="HELICc"/>
    <property type="match status" value="1"/>
</dbReference>
<dbReference type="InterPro" id="IPR014001">
    <property type="entry name" value="Helicase_ATP-bd"/>
</dbReference>
<dbReference type="InterPro" id="IPR049730">
    <property type="entry name" value="SNF2/RAD54-like_C"/>
</dbReference>
<dbReference type="GO" id="GO:0016787">
    <property type="term" value="F:hydrolase activity"/>
    <property type="evidence" value="ECO:0007669"/>
    <property type="project" value="UniProtKB-KW"/>
</dbReference>
<dbReference type="SUPFAM" id="SSF52540">
    <property type="entry name" value="P-loop containing nucleoside triphosphate hydrolases"/>
    <property type="match status" value="2"/>
</dbReference>
<evidence type="ECO:0000313" key="6">
    <source>
        <dbReference type="EMBL" id="KAJ3566802.1"/>
    </source>
</evidence>
<reference evidence="6" key="1">
    <citation type="submission" date="2022-07" db="EMBL/GenBank/DDBJ databases">
        <title>Genome Sequence of Xylaria arbuscula.</title>
        <authorList>
            <person name="Buettner E."/>
        </authorList>
    </citation>
    <scope>NUCLEOTIDE SEQUENCE</scope>
    <source>
        <strain evidence="6">VT107</strain>
    </source>
</reference>
<protein>
    <submittedName>
        <fullName evidence="6">Uncharacterized protein</fullName>
    </submittedName>
</protein>
<dbReference type="EMBL" id="JANPWZ010001315">
    <property type="protein sequence ID" value="KAJ3566802.1"/>
    <property type="molecule type" value="Genomic_DNA"/>
</dbReference>
<dbReference type="InterPro" id="IPR001650">
    <property type="entry name" value="Helicase_C-like"/>
</dbReference>
<dbReference type="GO" id="GO:0006281">
    <property type="term" value="P:DNA repair"/>
    <property type="evidence" value="ECO:0007669"/>
    <property type="project" value="TreeGrafter"/>
</dbReference>
<evidence type="ECO:0000256" key="1">
    <source>
        <dbReference type="ARBA" id="ARBA00022741"/>
    </source>
</evidence>
<dbReference type="InterPro" id="IPR038718">
    <property type="entry name" value="SNF2-like_sf"/>
</dbReference>
<comment type="caution">
    <text evidence="6">The sequence shown here is derived from an EMBL/GenBank/DDBJ whole genome shotgun (WGS) entry which is preliminary data.</text>
</comment>
<feature type="domain" description="Helicase ATP-binding" evidence="4">
    <location>
        <begin position="240"/>
        <end position="415"/>
    </location>
</feature>
<dbReference type="Pfam" id="PF00176">
    <property type="entry name" value="SNF2-rel_dom"/>
    <property type="match status" value="1"/>
</dbReference>
<evidence type="ECO:0000256" key="3">
    <source>
        <dbReference type="ARBA" id="ARBA00022840"/>
    </source>
</evidence>
<dbReference type="PANTHER" id="PTHR45626">
    <property type="entry name" value="TRANSCRIPTION TERMINATION FACTOR 2-RELATED"/>
    <property type="match status" value="1"/>
</dbReference>
<evidence type="ECO:0000259" key="4">
    <source>
        <dbReference type="PROSITE" id="PS51192"/>
    </source>
</evidence>
<evidence type="ECO:0000259" key="5">
    <source>
        <dbReference type="PROSITE" id="PS51194"/>
    </source>
</evidence>
<dbReference type="Proteomes" id="UP001148614">
    <property type="component" value="Unassembled WGS sequence"/>
</dbReference>
<sequence length="800" mass="90397">MFVPLQVTFRDEVGILGTNNNHEFAVFDYRTSRGLQSTVDVPWLQFSCFVDATEWDSRTGASTSKRPQKDKSDSLKVHLVFSGFKETATEVAKRLAASELYLQDPLDLSYWGPYENPQSLHLPPCPTWNYGVSAMSKDWESDSMENSNVEIHEPSSVLVAHPILDDSDSFFNTVPNHDYLSEVQEDRRIIAKLLSHQKTGLDFISRREADAGLTERSLWERKTWDDGNDYFQHTMTGAKSESASDCVGGILADDMGLGKTLTILTSIVLSMKQASIFASSGNDCAKSTIVIVPSELLLNTGMTEIDKHIEYGTLRTIKYHGPERHEKESDLPSHDIIMTTYGTVMAQHRSRSGMLYRKRWFRLVLDEAHIIRNSSNKQFHSVNDISSRSRWCLTGTPIQNSLDDLGSIVKFLKVPILEESAIFRKYIVRSGSTRDPQGLEFENLRLLLGSICLRRTRAIIPSLGYTTDIRELDFSSQEREQYRSLELLCRKALLLPEGSKNQKRSHHQVMEAMLRLRMFCNNGVDGIPEGDVLNPTGSKTQSDEVLSIFQQYGQAICSYCSCDVMFTSRLLESDTGHLTPCLRLICSECVAQYRTDYRGSDNMCPLYHNHHDIRGDGSSDSQSNPSQSLPSKIVALANDVQKHYLRDKCIIFSFWKKTLDIVEKALDEKHIRSVRIDGDVTPRKRHQALTDFQSRSAFRVLLMTFSTGSVGLNGLTVANRIHILEPQWNPAVEKQAIGRLLRLDQEKAVTVIRYTMRKSIEEMVQSKQFRKVQLALGGFAGNEGETSVMAQLGAMLTNIE</sequence>
<dbReference type="PROSITE" id="PS51194">
    <property type="entry name" value="HELICASE_CTER"/>
    <property type="match status" value="1"/>
</dbReference>
<dbReference type="GO" id="GO:0005634">
    <property type="term" value="C:nucleus"/>
    <property type="evidence" value="ECO:0007669"/>
    <property type="project" value="TreeGrafter"/>
</dbReference>
<dbReference type="Gene3D" id="3.40.50.10810">
    <property type="entry name" value="Tandem AAA-ATPase domain"/>
    <property type="match status" value="1"/>
</dbReference>
<keyword evidence="1" id="KW-0547">Nucleotide-binding</keyword>
<dbReference type="InterPro" id="IPR050628">
    <property type="entry name" value="SNF2_RAD54_helicase_TF"/>
</dbReference>
<evidence type="ECO:0000313" key="7">
    <source>
        <dbReference type="Proteomes" id="UP001148614"/>
    </source>
</evidence>
<dbReference type="CDD" id="cd18008">
    <property type="entry name" value="DEXDc_SHPRH-like"/>
    <property type="match status" value="1"/>
</dbReference>
<dbReference type="AlphaFoldDB" id="A0A9W8NAU0"/>
<evidence type="ECO:0000256" key="2">
    <source>
        <dbReference type="ARBA" id="ARBA00022801"/>
    </source>
</evidence>
<name>A0A9W8NAU0_9PEZI</name>
<feature type="domain" description="Helicase C-terminal" evidence="5">
    <location>
        <begin position="639"/>
        <end position="800"/>
    </location>
</feature>
<keyword evidence="2" id="KW-0378">Hydrolase</keyword>
<dbReference type="InterPro" id="IPR000330">
    <property type="entry name" value="SNF2_N"/>
</dbReference>
<dbReference type="PROSITE" id="PS51192">
    <property type="entry name" value="HELICASE_ATP_BIND_1"/>
    <property type="match status" value="1"/>
</dbReference>
<keyword evidence="7" id="KW-1185">Reference proteome</keyword>
<keyword evidence="3" id="KW-0067">ATP-binding</keyword>
<gene>
    <name evidence="6" type="ORF">NPX13_g6999</name>
</gene>
<dbReference type="VEuPathDB" id="FungiDB:F4678DRAFT_478970"/>
<accession>A0A9W8NAU0</accession>
<dbReference type="PANTHER" id="PTHR45626:SF52">
    <property type="entry name" value="SINGLE-STRANDED DNA-DEPENDENT ATPASE (EUROFUNG)"/>
    <property type="match status" value="1"/>
</dbReference>
<organism evidence="6 7">
    <name type="scientific">Xylaria arbuscula</name>
    <dbReference type="NCBI Taxonomy" id="114810"/>
    <lineage>
        <taxon>Eukaryota</taxon>
        <taxon>Fungi</taxon>
        <taxon>Dikarya</taxon>
        <taxon>Ascomycota</taxon>
        <taxon>Pezizomycotina</taxon>
        <taxon>Sordariomycetes</taxon>
        <taxon>Xylariomycetidae</taxon>
        <taxon>Xylariales</taxon>
        <taxon>Xylariaceae</taxon>
        <taxon>Xylaria</taxon>
    </lineage>
</organism>
<dbReference type="GO" id="GO:0008094">
    <property type="term" value="F:ATP-dependent activity, acting on DNA"/>
    <property type="evidence" value="ECO:0007669"/>
    <property type="project" value="TreeGrafter"/>
</dbReference>
<dbReference type="SMART" id="SM00487">
    <property type="entry name" value="DEXDc"/>
    <property type="match status" value="1"/>
</dbReference>